<keyword evidence="2" id="KW-0812">Transmembrane</keyword>
<evidence type="ECO:0000256" key="1">
    <source>
        <dbReference type="SAM" id="MobiDB-lite"/>
    </source>
</evidence>
<feature type="transmembrane region" description="Helical" evidence="2">
    <location>
        <begin position="172"/>
        <end position="196"/>
    </location>
</feature>
<evidence type="ECO:0000256" key="2">
    <source>
        <dbReference type="SAM" id="Phobius"/>
    </source>
</evidence>
<name>A0A0R3RV17_9BILA</name>
<accession>A0A0R3RV17</accession>
<dbReference type="WBParaSite" id="EEL_0000591101-mRNA-1">
    <property type="protein sequence ID" value="EEL_0000591101-mRNA-1"/>
    <property type="gene ID" value="EEL_0000591101"/>
</dbReference>
<organism evidence="3 4">
    <name type="scientific">Elaeophora elaphi</name>
    <dbReference type="NCBI Taxonomy" id="1147741"/>
    <lineage>
        <taxon>Eukaryota</taxon>
        <taxon>Metazoa</taxon>
        <taxon>Ecdysozoa</taxon>
        <taxon>Nematoda</taxon>
        <taxon>Chromadorea</taxon>
        <taxon>Rhabditida</taxon>
        <taxon>Spirurina</taxon>
        <taxon>Spiruromorpha</taxon>
        <taxon>Filarioidea</taxon>
        <taxon>Onchocercidae</taxon>
        <taxon>Elaeophora</taxon>
    </lineage>
</organism>
<keyword evidence="2" id="KW-1133">Transmembrane helix</keyword>
<dbReference type="Proteomes" id="UP000050640">
    <property type="component" value="Unplaced"/>
</dbReference>
<sequence length="201" mass="23021">MKKSWITCDTEIPMPTSNGNKFNHCSGTYHNYSLPHGIAIANDNDKQYDKPQKEDDMPIETVGSSQETTINCIHSNQSSNKCYSDIRNYDVPKDTINSNILESRSQPAKQPLLHSHHQKHLESQKSSARPPPPTIVLSPPDDTSPEKVKVIFEYDNEKYNIQPNFLIRYKKIILSVAVSLLIFFLLIFVVLVVYIAHRRRL</sequence>
<dbReference type="AlphaFoldDB" id="A0A0R3RV17"/>
<evidence type="ECO:0000313" key="4">
    <source>
        <dbReference type="WBParaSite" id="EEL_0000591101-mRNA-1"/>
    </source>
</evidence>
<keyword evidence="2" id="KW-0472">Membrane</keyword>
<keyword evidence="3" id="KW-1185">Reference proteome</keyword>
<reference evidence="4" key="1">
    <citation type="submission" date="2017-02" db="UniProtKB">
        <authorList>
            <consortium name="WormBaseParasite"/>
        </authorList>
    </citation>
    <scope>IDENTIFICATION</scope>
</reference>
<evidence type="ECO:0000313" key="3">
    <source>
        <dbReference type="Proteomes" id="UP000050640"/>
    </source>
</evidence>
<feature type="region of interest" description="Disordered" evidence="1">
    <location>
        <begin position="106"/>
        <end position="144"/>
    </location>
</feature>
<protein>
    <submittedName>
        <fullName evidence="4">Uncharacterized protein</fullName>
    </submittedName>
</protein>
<proteinExistence type="predicted"/>